<evidence type="ECO:0000313" key="2">
    <source>
        <dbReference type="Proteomes" id="UP000316639"/>
    </source>
</evidence>
<proteinExistence type="predicted"/>
<dbReference type="PROSITE" id="PS51257">
    <property type="entry name" value="PROKAR_LIPOPROTEIN"/>
    <property type="match status" value="1"/>
</dbReference>
<evidence type="ECO:0008006" key="3">
    <source>
        <dbReference type="Google" id="ProtNLM"/>
    </source>
</evidence>
<gene>
    <name evidence="1" type="ORF">FKR81_00510</name>
</gene>
<name>A0A563F2W5_9PSEU</name>
<dbReference type="RefSeq" id="WP_146348871.1">
    <property type="nucleotide sequence ID" value="NZ_VOBR01000001.1"/>
</dbReference>
<dbReference type="EMBL" id="VOBR01000001">
    <property type="protein sequence ID" value="TWP54088.1"/>
    <property type="molecule type" value="Genomic_DNA"/>
</dbReference>
<dbReference type="OrthoDB" id="4800194at2"/>
<comment type="caution">
    <text evidence="1">The sequence shown here is derived from an EMBL/GenBank/DDBJ whole genome shotgun (WGS) entry which is preliminary data.</text>
</comment>
<protein>
    <recommendedName>
        <fullName evidence="3">Lipoprotein</fullName>
    </recommendedName>
</protein>
<accession>A0A563F2W5</accession>
<dbReference type="Proteomes" id="UP000316639">
    <property type="component" value="Unassembled WGS sequence"/>
</dbReference>
<organism evidence="1 2">
    <name type="scientific">Lentzea tibetensis</name>
    <dbReference type="NCBI Taxonomy" id="2591470"/>
    <lineage>
        <taxon>Bacteria</taxon>
        <taxon>Bacillati</taxon>
        <taxon>Actinomycetota</taxon>
        <taxon>Actinomycetes</taxon>
        <taxon>Pseudonocardiales</taxon>
        <taxon>Pseudonocardiaceae</taxon>
        <taxon>Lentzea</taxon>
    </lineage>
</organism>
<keyword evidence="2" id="KW-1185">Reference proteome</keyword>
<reference evidence="1 2" key="1">
    <citation type="submission" date="2019-07" db="EMBL/GenBank/DDBJ databases">
        <title>Lentzea xizangensis sp. nov., isolated from Qinghai-Tibetan Plateau Soils.</title>
        <authorList>
            <person name="Huang J."/>
        </authorList>
    </citation>
    <scope>NUCLEOTIDE SEQUENCE [LARGE SCALE GENOMIC DNA]</scope>
    <source>
        <strain evidence="1 2">FXJ1.1311</strain>
    </source>
</reference>
<sequence>MSRRLMLLGVLLLAGCGAQDNTDFDLLTQTGSYDRVNQVLSSAEHRLVAECMTGRGLRYLPQTQAPPTPDASLAGRRAHGYGLGEPSTALPDNDAYVQTLPDAEQLAYQRALQGTDEERRAIRLSNGGTVSFAGGGCQAEAQRELYGDVIEWARITYVPQALHLKMADQVKADAGYRKAVDDWAKCMAGRGFRHASPEAAQDELKNLYATQGPSPQLREKEIATAVADGECAEQLRIPELVQDIKKRLVDELPEIDRQDLHRVARAWTTAAANAEKI</sequence>
<dbReference type="AlphaFoldDB" id="A0A563F2W5"/>
<evidence type="ECO:0000313" key="1">
    <source>
        <dbReference type="EMBL" id="TWP54088.1"/>
    </source>
</evidence>